<dbReference type="Pfam" id="PF14497">
    <property type="entry name" value="GST_C_3"/>
    <property type="match status" value="1"/>
</dbReference>
<evidence type="ECO:0000259" key="6">
    <source>
        <dbReference type="PROSITE" id="PS50404"/>
    </source>
</evidence>
<dbReference type="PROSITE" id="PS50405">
    <property type="entry name" value="GST_CTER"/>
    <property type="match status" value="1"/>
</dbReference>
<evidence type="ECO:0000256" key="5">
    <source>
        <dbReference type="ARBA" id="ARBA00047960"/>
    </source>
</evidence>
<protein>
    <recommendedName>
        <fullName evidence="2">glutathione transferase</fullName>
        <ecNumber evidence="2">2.5.1.18</ecNumber>
    </recommendedName>
</protein>
<dbReference type="SFLD" id="SFLDG00363">
    <property type="entry name" value="AMPS_(cytGST):_Alpha-__Mu-__Pi"/>
    <property type="match status" value="1"/>
</dbReference>
<dbReference type="InterPro" id="IPR004046">
    <property type="entry name" value="GST_C"/>
</dbReference>
<dbReference type="SUPFAM" id="SSF47616">
    <property type="entry name" value="GST C-terminal domain-like"/>
    <property type="match status" value="1"/>
</dbReference>
<evidence type="ECO:0000256" key="4">
    <source>
        <dbReference type="ARBA" id="ARBA00038317"/>
    </source>
</evidence>
<dbReference type="EC" id="2.5.1.18" evidence="2"/>
<dbReference type="PROSITE" id="PS50404">
    <property type="entry name" value="GST_NTER"/>
    <property type="match status" value="1"/>
</dbReference>
<evidence type="ECO:0000259" key="7">
    <source>
        <dbReference type="PROSITE" id="PS50405"/>
    </source>
</evidence>
<dbReference type="InterPro" id="IPR004045">
    <property type="entry name" value="Glutathione_S-Trfase_N"/>
</dbReference>
<dbReference type="CDD" id="cd03192">
    <property type="entry name" value="GST_C_Sigma_like"/>
    <property type="match status" value="1"/>
</dbReference>
<keyword evidence="3" id="KW-0808">Transferase</keyword>
<dbReference type="InterPro" id="IPR036282">
    <property type="entry name" value="Glutathione-S-Trfase_C_sf"/>
</dbReference>
<sequence length="213" mass="24343">MLFGTKPITMPNVKFYYFPVKALGESVRLLLAYGGQDFEDNRISEEDWPAFRPSTPFGQMPVLEIDGKAYAQSLALSRYLGRKYGLSGANAEEDLEIDQNVDFVNDVRAKAATVQYETDEKLKAKYHEDFTKNVYPELLEKLDEIIKKNNGHIAVGKLTWADFVFAGMFDYLKVMLQVPDLEKKYPSFQQVVDAVYSQPKLQTYIKNAPETEL</sequence>
<evidence type="ECO:0000256" key="3">
    <source>
        <dbReference type="ARBA" id="ARBA00022679"/>
    </source>
</evidence>
<dbReference type="Proteomes" id="UP001152562">
    <property type="component" value="Unassembled WGS sequence"/>
</dbReference>
<dbReference type="Pfam" id="PF13417">
    <property type="entry name" value="GST_N_3"/>
    <property type="match status" value="1"/>
</dbReference>
<dbReference type="SUPFAM" id="SSF52833">
    <property type="entry name" value="Thioredoxin-like"/>
    <property type="match status" value="1"/>
</dbReference>
<dbReference type="PANTHER" id="PTHR11571">
    <property type="entry name" value="GLUTATHIONE S-TRANSFERASE"/>
    <property type="match status" value="1"/>
</dbReference>
<comment type="caution">
    <text evidence="8">The sequence shown here is derived from an EMBL/GenBank/DDBJ whole genome shotgun (WGS) entry which is preliminary data.</text>
</comment>
<dbReference type="GO" id="GO:0006749">
    <property type="term" value="P:glutathione metabolic process"/>
    <property type="evidence" value="ECO:0007669"/>
    <property type="project" value="TreeGrafter"/>
</dbReference>
<comment type="catalytic activity">
    <reaction evidence="5">
        <text>RX + glutathione = an S-substituted glutathione + a halide anion + H(+)</text>
        <dbReference type="Rhea" id="RHEA:16437"/>
        <dbReference type="ChEBI" id="CHEBI:15378"/>
        <dbReference type="ChEBI" id="CHEBI:16042"/>
        <dbReference type="ChEBI" id="CHEBI:17792"/>
        <dbReference type="ChEBI" id="CHEBI:57925"/>
        <dbReference type="ChEBI" id="CHEBI:90779"/>
        <dbReference type="EC" id="2.5.1.18"/>
    </reaction>
</comment>
<feature type="domain" description="GST N-terminal" evidence="6">
    <location>
        <begin position="11"/>
        <end position="88"/>
    </location>
</feature>
<dbReference type="PANTHER" id="PTHR11571:SF224">
    <property type="entry name" value="HEMATOPOIETIC PROSTAGLANDIN D SYNTHASE"/>
    <property type="match status" value="1"/>
</dbReference>
<dbReference type="AlphaFoldDB" id="A0A9P0TIJ0"/>
<dbReference type="FunFam" id="3.40.30.10:FF:000035">
    <property type="entry name" value="hematopoietic prostaglandin D synthase"/>
    <property type="match status" value="1"/>
</dbReference>
<evidence type="ECO:0000256" key="1">
    <source>
        <dbReference type="ARBA" id="ARBA00011738"/>
    </source>
</evidence>
<feature type="domain" description="GST C-terminal" evidence="7">
    <location>
        <begin position="90"/>
        <end position="213"/>
    </location>
</feature>
<evidence type="ECO:0000313" key="9">
    <source>
        <dbReference type="Proteomes" id="UP001152562"/>
    </source>
</evidence>
<evidence type="ECO:0000313" key="8">
    <source>
        <dbReference type="EMBL" id="CAH4029888.1"/>
    </source>
</evidence>
<dbReference type="SFLD" id="SFLDS00019">
    <property type="entry name" value="Glutathione_Transferase_(cytos"/>
    <property type="match status" value="1"/>
</dbReference>
<accession>A0A9P0TIJ0</accession>
<dbReference type="EMBL" id="CALOZG010000010">
    <property type="protein sequence ID" value="CAH4029888.1"/>
    <property type="molecule type" value="Genomic_DNA"/>
</dbReference>
<dbReference type="InterPro" id="IPR040079">
    <property type="entry name" value="Glutathione_S-Trfase"/>
</dbReference>
<dbReference type="CDD" id="cd03039">
    <property type="entry name" value="GST_N_Sigma_like"/>
    <property type="match status" value="1"/>
</dbReference>
<dbReference type="InterPro" id="IPR010987">
    <property type="entry name" value="Glutathione-S-Trfase_C-like"/>
</dbReference>
<dbReference type="Gene3D" id="1.20.1050.10">
    <property type="match status" value="1"/>
</dbReference>
<proteinExistence type="inferred from homology"/>
<comment type="subunit">
    <text evidence="1">Homodimer.</text>
</comment>
<dbReference type="FunFam" id="1.20.1050.10:FF:000030">
    <property type="entry name" value="Glutathione S-transferase S1"/>
    <property type="match status" value="1"/>
</dbReference>
<dbReference type="InterPro" id="IPR050213">
    <property type="entry name" value="GST_superfamily"/>
</dbReference>
<dbReference type="InterPro" id="IPR036249">
    <property type="entry name" value="Thioredoxin-like_sf"/>
</dbReference>
<name>A0A9P0TIJ0_PIEBR</name>
<comment type="similarity">
    <text evidence="4">Belongs to the GST superfamily. Sigma family.</text>
</comment>
<dbReference type="SFLD" id="SFLDG01205">
    <property type="entry name" value="AMPS.1"/>
    <property type="match status" value="1"/>
</dbReference>
<dbReference type="Gene3D" id="3.40.30.10">
    <property type="entry name" value="Glutaredoxin"/>
    <property type="match status" value="1"/>
</dbReference>
<reference evidence="8" key="1">
    <citation type="submission" date="2022-05" db="EMBL/GenBank/DDBJ databases">
        <authorList>
            <person name="Okamura Y."/>
        </authorList>
    </citation>
    <scope>NUCLEOTIDE SEQUENCE</scope>
</reference>
<evidence type="ECO:0000256" key="2">
    <source>
        <dbReference type="ARBA" id="ARBA00012452"/>
    </source>
</evidence>
<dbReference type="GO" id="GO:0004602">
    <property type="term" value="F:glutathione peroxidase activity"/>
    <property type="evidence" value="ECO:0007669"/>
    <property type="project" value="UniProtKB-ARBA"/>
</dbReference>
<dbReference type="GO" id="GO:0004364">
    <property type="term" value="F:glutathione transferase activity"/>
    <property type="evidence" value="ECO:0007669"/>
    <property type="project" value="UniProtKB-EC"/>
</dbReference>
<gene>
    <name evidence="8" type="ORF">PIBRA_LOCUS6585</name>
</gene>
<keyword evidence="9" id="KW-1185">Reference proteome</keyword>
<organism evidence="8 9">
    <name type="scientific">Pieris brassicae</name>
    <name type="common">White butterfly</name>
    <name type="synonym">Large white butterfly</name>
    <dbReference type="NCBI Taxonomy" id="7116"/>
    <lineage>
        <taxon>Eukaryota</taxon>
        <taxon>Metazoa</taxon>
        <taxon>Ecdysozoa</taxon>
        <taxon>Arthropoda</taxon>
        <taxon>Hexapoda</taxon>
        <taxon>Insecta</taxon>
        <taxon>Pterygota</taxon>
        <taxon>Neoptera</taxon>
        <taxon>Endopterygota</taxon>
        <taxon>Lepidoptera</taxon>
        <taxon>Glossata</taxon>
        <taxon>Ditrysia</taxon>
        <taxon>Papilionoidea</taxon>
        <taxon>Pieridae</taxon>
        <taxon>Pierinae</taxon>
        <taxon>Pieris</taxon>
    </lineage>
</organism>